<dbReference type="OrthoDB" id="1757219at2"/>
<reference evidence="1 2" key="1">
    <citation type="submission" date="2016-11" db="EMBL/GenBank/DDBJ databases">
        <authorList>
            <person name="Jaros S."/>
            <person name="Januszkiewicz K."/>
            <person name="Wedrychowicz H."/>
        </authorList>
    </citation>
    <scope>NUCLEOTIDE SEQUENCE [LARGE SCALE GENOMIC DNA]</scope>
    <source>
        <strain evidence="1 2">DSM 21864</strain>
    </source>
</reference>
<sequence length="215" mass="24928">MNEKDFIKSEKDSFGKVYVDINYAIDNIKPFIDNETLKQRKYYIKLPVLDKYLKLIETSEEQNKNKGVFGFLKKDDSLDLVKNYKSQNSEALMQLENCSKCACLNCNLTCNFNSCLGCRKNSFIAQCDHEKLNITHHNSYYLNLTNNKTGLSERYSVLATLQDCAEDKQYIIIQNMKNADEKFILYYYPGLSEDTYGEITDAEEFDYIAAAYEAI</sequence>
<dbReference type="RefSeq" id="WP_073003829.1">
    <property type="nucleotide sequence ID" value="NZ_FQZO01000001.1"/>
</dbReference>
<dbReference type="Proteomes" id="UP000184080">
    <property type="component" value="Unassembled WGS sequence"/>
</dbReference>
<accession>A0A1M6BDG5</accession>
<organism evidence="1 2">
    <name type="scientific">Clostridium amylolyticum</name>
    <dbReference type="NCBI Taxonomy" id="1121298"/>
    <lineage>
        <taxon>Bacteria</taxon>
        <taxon>Bacillati</taxon>
        <taxon>Bacillota</taxon>
        <taxon>Clostridia</taxon>
        <taxon>Eubacteriales</taxon>
        <taxon>Clostridiaceae</taxon>
        <taxon>Clostridium</taxon>
    </lineage>
</organism>
<dbReference type="STRING" id="1121298.SAMN05444401_0724"/>
<dbReference type="EMBL" id="FQZO01000001">
    <property type="protein sequence ID" value="SHI46727.1"/>
    <property type="molecule type" value="Genomic_DNA"/>
</dbReference>
<proteinExistence type="predicted"/>
<evidence type="ECO:0000313" key="2">
    <source>
        <dbReference type="Proteomes" id="UP000184080"/>
    </source>
</evidence>
<evidence type="ECO:0008006" key="3">
    <source>
        <dbReference type="Google" id="ProtNLM"/>
    </source>
</evidence>
<evidence type="ECO:0000313" key="1">
    <source>
        <dbReference type="EMBL" id="SHI46727.1"/>
    </source>
</evidence>
<keyword evidence="2" id="KW-1185">Reference proteome</keyword>
<protein>
    <recommendedName>
        <fullName evidence="3">DUF1292 domain-containing protein</fullName>
    </recommendedName>
</protein>
<dbReference type="AlphaFoldDB" id="A0A1M6BDG5"/>
<gene>
    <name evidence="1" type="ORF">SAMN05444401_0724</name>
</gene>
<name>A0A1M6BDG5_9CLOT</name>